<dbReference type="EC" id="3.1.4.46" evidence="2"/>
<dbReference type="GO" id="GO:0006629">
    <property type="term" value="P:lipid metabolic process"/>
    <property type="evidence" value="ECO:0007669"/>
    <property type="project" value="InterPro"/>
</dbReference>
<evidence type="ECO:0000259" key="1">
    <source>
        <dbReference type="PROSITE" id="PS51704"/>
    </source>
</evidence>
<dbReference type="InterPro" id="IPR030395">
    <property type="entry name" value="GP_PDE_dom"/>
</dbReference>
<dbReference type="PANTHER" id="PTHR46211">
    <property type="entry name" value="GLYCEROPHOSPHORYL DIESTER PHOSPHODIESTERASE"/>
    <property type="match status" value="1"/>
</dbReference>
<dbReference type="PROSITE" id="PS51704">
    <property type="entry name" value="GP_PDE"/>
    <property type="match status" value="1"/>
</dbReference>
<reference evidence="2 3" key="1">
    <citation type="submission" date="2019-02" db="EMBL/GenBank/DDBJ databases">
        <title>Deep-cultivation of Planctomycetes and their phenomic and genomic characterization uncovers novel biology.</title>
        <authorList>
            <person name="Wiegand S."/>
            <person name="Jogler M."/>
            <person name="Boedeker C."/>
            <person name="Pinto D."/>
            <person name="Vollmers J."/>
            <person name="Rivas-Marin E."/>
            <person name="Kohn T."/>
            <person name="Peeters S.H."/>
            <person name="Heuer A."/>
            <person name="Rast P."/>
            <person name="Oberbeckmann S."/>
            <person name="Bunk B."/>
            <person name="Jeske O."/>
            <person name="Meyerdierks A."/>
            <person name="Storesund J.E."/>
            <person name="Kallscheuer N."/>
            <person name="Luecker S."/>
            <person name="Lage O.M."/>
            <person name="Pohl T."/>
            <person name="Merkel B.J."/>
            <person name="Hornburger P."/>
            <person name="Mueller R.-W."/>
            <person name="Bruemmer F."/>
            <person name="Labrenz M."/>
            <person name="Spormann A.M."/>
            <person name="Op den Camp H."/>
            <person name="Overmann J."/>
            <person name="Amann R."/>
            <person name="Jetten M.S.M."/>
            <person name="Mascher T."/>
            <person name="Medema M.H."/>
            <person name="Devos D.P."/>
            <person name="Kaster A.-K."/>
            <person name="Ovreas L."/>
            <person name="Rohde M."/>
            <person name="Galperin M.Y."/>
            <person name="Jogler C."/>
        </authorList>
    </citation>
    <scope>NUCLEOTIDE SEQUENCE [LARGE SCALE GENOMIC DNA]</scope>
    <source>
        <strain evidence="2 3">FF011L</strain>
    </source>
</reference>
<dbReference type="InterPro" id="IPR017946">
    <property type="entry name" value="PLC-like_Pdiesterase_TIM-brl"/>
</dbReference>
<sequence length="268" mass="29877">MTKIQRILQTAFICFAVTANAGDGDQRIVAHRGLLHHAPENTLTNFRACLELRLGFEFDIEKTKDNQLVCIHDDTVDRTTSGTGKVADLTLAEIRSLDAGSWFDAKFAGEKVPTIDEVLSLVAEYQHHDVLIAVDLKAEGIEQNIIRMAEKHKVLHRLLFIGKTISEPRVREKLKMASVKAETAVVANNIDEFPKALAAMNTDWIYFRYLPPKKQLEAVRSEGKRSFIAGVTVSGNVPDNWKQAVDVGINGILTDYPLELAATLRKDQ</sequence>
<dbReference type="GO" id="GO:0008889">
    <property type="term" value="F:glycerophosphodiester phosphodiesterase activity"/>
    <property type="evidence" value="ECO:0007669"/>
    <property type="project" value="UniProtKB-EC"/>
</dbReference>
<feature type="domain" description="GP-PDE" evidence="1">
    <location>
        <begin position="26"/>
        <end position="264"/>
    </location>
</feature>
<dbReference type="Proteomes" id="UP000320672">
    <property type="component" value="Chromosome"/>
</dbReference>
<dbReference type="SUPFAM" id="SSF51695">
    <property type="entry name" value="PLC-like phosphodiesterases"/>
    <property type="match status" value="1"/>
</dbReference>
<proteinExistence type="predicted"/>
<protein>
    <submittedName>
        <fullName evidence="2">Putative glycerophosphoryl diester phosphodiesterase 1</fullName>
        <ecNumber evidence="2">3.1.4.46</ecNumber>
    </submittedName>
</protein>
<dbReference type="OrthoDB" id="238714at2"/>
<evidence type="ECO:0000313" key="3">
    <source>
        <dbReference type="Proteomes" id="UP000320672"/>
    </source>
</evidence>
<evidence type="ECO:0000313" key="2">
    <source>
        <dbReference type="EMBL" id="QDS92446.1"/>
    </source>
</evidence>
<dbReference type="Gene3D" id="3.20.20.190">
    <property type="entry name" value="Phosphatidylinositol (PI) phosphodiesterase"/>
    <property type="match status" value="1"/>
</dbReference>
<keyword evidence="2" id="KW-0378">Hydrolase</keyword>
<dbReference type="KEGG" id="rml:FF011L_11890"/>
<dbReference type="EMBL" id="CP036262">
    <property type="protein sequence ID" value="QDS92446.1"/>
    <property type="molecule type" value="Genomic_DNA"/>
</dbReference>
<dbReference type="Pfam" id="PF03009">
    <property type="entry name" value="GDPD"/>
    <property type="match status" value="1"/>
</dbReference>
<organism evidence="2 3">
    <name type="scientific">Roseimaritima multifibrata</name>
    <dbReference type="NCBI Taxonomy" id="1930274"/>
    <lineage>
        <taxon>Bacteria</taxon>
        <taxon>Pseudomonadati</taxon>
        <taxon>Planctomycetota</taxon>
        <taxon>Planctomycetia</taxon>
        <taxon>Pirellulales</taxon>
        <taxon>Pirellulaceae</taxon>
        <taxon>Roseimaritima</taxon>
    </lineage>
</organism>
<keyword evidence="3" id="KW-1185">Reference proteome</keyword>
<name>A0A517MC88_9BACT</name>
<dbReference type="PANTHER" id="PTHR46211:SF1">
    <property type="entry name" value="GLYCEROPHOSPHODIESTER PHOSPHODIESTERASE, CYTOPLASMIC"/>
    <property type="match status" value="1"/>
</dbReference>
<accession>A0A517MC88</accession>
<gene>
    <name evidence="2" type="primary">glpQ1_1</name>
    <name evidence="2" type="ORF">FF011L_11890</name>
</gene>
<dbReference type="AlphaFoldDB" id="A0A517MC88"/>